<dbReference type="GO" id="GO:0003746">
    <property type="term" value="F:translation elongation factor activity"/>
    <property type="evidence" value="ECO:0007669"/>
    <property type="project" value="UniProtKB-KW"/>
</dbReference>
<dbReference type="PIRSF" id="PIRSF006092">
    <property type="entry name" value="GreA_GreB"/>
    <property type="match status" value="1"/>
</dbReference>
<proteinExistence type="inferred from homology"/>
<dbReference type="SUPFAM" id="SSF46557">
    <property type="entry name" value="GreA transcript cleavage protein, N-terminal domain"/>
    <property type="match status" value="1"/>
</dbReference>
<dbReference type="PANTHER" id="PTHR30437">
    <property type="entry name" value="TRANSCRIPTION ELONGATION FACTOR GREA"/>
    <property type="match status" value="1"/>
</dbReference>
<dbReference type="Pfam" id="PF03449">
    <property type="entry name" value="GreA_GreB_N"/>
    <property type="match status" value="1"/>
</dbReference>
<dbReference type="Gene3D" id="3.10.50.30">
    <property type="entry name" value="Transcription elongation factor, GreA/GreB, C-terminal domain"/>
    <property type="match status" value="1"/>
</dbReference>
<evidence type="ECO:0000259" key="6">
    <source>
        <dbReference type="Pfam" id="PF03449"/>
    </source>
</evidence>
<keyword evidence="2" id="KW-0805">Transcription regulation</keyword>
<dbReference type="InterPro" id="IPR023459">
    <property type="entry name" value="Tscrpt_elong_fac_GreA/B_fam"/>
</dbReference>
<organism evidence="7 8">
    <name type="scientific">Deinococcus multiflagellatus</name>
    <dbReference type="NCBI Taxonomy" id="1656887"/>
    <lineage>
        <taxon>Bacteria</taxon>
        <taxon>Thermotogati</taxon>
        <taxon>Deinococcota</taxon>
        <taxon>Deinococci</taxon>
        <taxon>Deinococcales</taxon>
        <taxon>Deinococcaceae</taxon>
        <taxon>Deinococcus</taxon>
    </lineage>
</organism>
<dbReference type="SUPFAM" id="SSF54534">
    <property type="entry name" value="FKBP-like"/>
    <property type="match status" value="1"/>
</dbReference>
<name>A0ABW1ZM35_9DEIO</name>
<feature type="coiled-coil region" evidence="4">
    <location>
        <begin position="12"/>
        <end position="74"/>
    </location>
</feature>
<dbReference type="RefSeq" id="WP_224607028.1">
    <property type="nucleotide sequence ID" value="NZ_JAIQXV010000005.1"/>
</dbReference>
<evidence type="ECO:0000256" key="1">
    <source>
        <dbReference type="ARBA" id="ARBA00008213"/>
    </source>
</evidence>
<dbReference type="PROSITE" id="PS00830">
    <property type="entry name" value="GREAB_2"/>
    <property type="match status" value="1"/>
</dbReference>
<gene>
    <name evidence="7" type="ORF">ACFP90_13635</name>
</gene>
<evidence type="ECO:0000256" key="3">
    <source>
        <dbReference type="ARBA" id="ARBA00023163"/>
    </source>
</evidence>
<keyword evidence="8" id="KW-1185">Reference proteome</keyword>
<dbReference type="InterPro" id="IPR001437">
    <property type="entry name" value="Tscrpt_elong_fac_GreA/B_C"/>
</dbReference>
<comment type="similarity">
    <text evidence="1">Belongs to the GreA/GreB family.</text>
</comment>
<comment type="caution">
    <text evidence="7">The sequence shown here is derived from an EMBL/GenBank/DDBJ whole genome shotgun (WGS) entry which is preliminary data.</text>
</comment>
<feature type="domain" description="Transcription elongation factor GreA/GreB C-terminal" evidence="5">
    <location>
        <begin position="82"/>
        <end position="156"/>
    </location>
</feature>
<keyword evidence="3" id="KW-0804">Transcription</keyword>
<protein>
    <submittedName>
        <fullName evidence="7">GreA/GreB family elongation factor</fullName>
    </submittedName>
</protein>
<dbReference type="InterPro" id="IPR036805">
    <property type="entry name" value="Tscrpt_elong_fac_GreA/B_N_sf"/>
</dbReference>
<keyword evidence="4" id="KW-0175">Coiled coil</keyword>
<dbReference type="PANTHER" id="PTHR30437:SF4">
    <property type="entry name" value="TRANSCRIPTION ELONGATION FACTOR GREA"/>
    <property type="match status" value="1"/>
</dbReference>
<evidence type="ECO:0000256" key="2">
    <source>
        <dbReference type="ARBA" id="ARBA00023015"/>
    </source>
</evidence>
<dbReference type="EMBL" id="JBHSWB010000001">
    <property type="protein sequence ID" value="MFC6661266.1"/>
    <property type="molecule type" value="Genomic_DNA"/>
</dbReference>
<accession>A0ABW1ZM35</accession>
<dbReference type="Proteomes" id="UP001596317">
    <property type="component" value="Unassembled WGS sequence"/>
</dbReference>
<dbReference type="InterPro" id="IPR022691">
    <property type="entry name" value="Tscrpt_elong_fac_GreA/B_N"/>
</dbReference>
<dbReference type="InterPro" id="IPR018151">
    <property type="entry name" value="TF_GreA/GreB_CS"/>
</dbReference>
<dbReference type="Pfam" id="PF01272">
    <property type="entry name" value="GreA_GreB"/>
    <property type="match status" value="1"/>
</dbReference>
<keyword evidence="7" id="KW-0251">Elongation factor</keyword>
<evidence type="ECO:0000313" key="8">
    <source>
        <dbReference type="Proteomes" id="UP001596317"/>
    </source>
</evidence>
<reference evidence="8" key="1">
    <citation type="journal article" date="2019" name="Int. J. Syst. Evol. Microbiol.">
        <title>The Global Catalogue of Microorganisms (GCM) 10K type strain sequencing project: providing services to taxonomists for standard genome sequencing and annotation.</title>
        <authorList>
            <consortium name="The Broad Institute Genomics Platform"/>
            <consortium name="The Broad Institute Genome Sequencing Center for Infectious Disease"/>
            <person name="Wu L."/>
            <person name="Ma J."/>
        </authorList>
    </citation>
    <scope>NUCLEOTIDE SEQUENCE [LARGE SCALE GENOMIC DNA]</scope>
    <source>
        <strain evidence="8">CCUG 63830</strain>
    </source>
</reference>
<dbReference type="Gene3D" id="1.10.287.180">
    <property type="entry name" value="Transcription elongation factor, GreA/GreB, N-terminal domain"/>
    <property type="match status" value="1"/>
</dbReference>
<evidence type="ECO:0000256" key="4">
    <source>
        <dbReference type="SAM" id="Coils"/>
    </source>
</evidence>
<keyword evidence="7" id="KW-0648">Protein biosynthesis</keyword>
<sequence length="158" mass="17034">MPHTTQLTPEGHERLQRLLQQEYARLEEARRVVQEQLSANDNENLGLSAAQQDLLALQERIAGLEDSLAQATVLAPAPGAPDTAQLGSLVTLQDMASGRERRLQLVAPLEASAVAGERPRVSTESPVGQALLGRRVGETFTVNLGSRSATYRVLSLDS</sequence>
<dbReference type="InterPro" id="IPR036953">
    <property type="entry name" value="GreA/GreB_C_sf"/>
</dbReference>
<evidence type="ECO:0000313" key="7">
    <source>
        <dbReference type="EMBL" id="MFC6661266.1"/>
    </source>
</evidence>
<evidence type="ECO:0000259" key="5">
    <source>
        <dbReference type="Pfam" id="PF01272"/>
    </source>
</evidence>
<feature type="domain" description="Transcription elongation factor GreA/GreB N-terminal" evidence="6">
    <location>
        <begin position="6"/>
        <end position="73"/>
    </location>
</feature>